<dbReference type="Gene3D" id="3.30.1370.130">
    <property type="match status" value="1"/>
</dbReference>
<protein>
    <submittedName>
        <fullName evidence="4">MSHA biogenesis protein MshL</fullName>
    </submittedName>
</protein>
<evidence type="ECO:0000259" key="2">
    <source>
        <dbReference type="Pfam" id="PF00263"/>
    </source>
</evidence>
<dbReference type="AlphaFoldDB" id="A0A3B0ZP28"/>
<feature type="compositionally biased region" description="Polar residues" evidence="1">
    <location>
        <begin position="175"/>
        <end position="184"/>
    </location>
</feature>
<dbReference type="InterPro" id="IPR004846">
    <property type="entry name" value="T2SS/T3SS_dom"/>
</dbReference>
<reference evidence="4" key="1">
    <citation type="submission" date="2018-06" db="EMBL/GenBank/DDBJ databases">
        <authorList>
            <person name="Zhirakovskaya E."/>
        </authorList>
    </citation>
    <scope>NUCLEOTIDE SEQUENCE</scope>
</reference>
<gene>
    <name evidence="4" type="ORF">MNBD_GAMMA21-2257</name>
</gene>
<feature type="compositionally biased region" description="Low complexity" evidence="1">
    <location>
        <begin position="185"/>
        <end position="205"/>
    </location>
</feature>
<dbReference type="PRINTS" id="PR00811">
    <property type="entry name" value="BCTERIALGSPD"/>
</dbReference>
<feature type="domain" description="Type II/III secretion system secretin-like" evidence="2">
    <location>
        <begin position="368"/>
        <end position="546"/>
    </location>
</feature>
<dbReference type="GO" id="GO:0009297">
    <property type="term" value="P:pilus assembly"/>
    <property type="evidence" value="ECO:0007669"/>
    <property type="project" value="InterPro"/>
</dbReference>
<dbReference type="GO" id="GO:0009306">
    <property type="term" value="P:protein secretion"/>
    <property type="evidence" value="ECO:0007669"/>
    <property type="project" value="InterPro"/>
</dbReference>
<sequence>MKIWLKLTIFYGLVPVVLLACSSSGPKDYRTTDAINTALESSISSNQILESQIVPDKINQALLPGIQLDLPGQTGIDVEPRFDIKVNQTSARQFFIGLVEGTSHNMVVHPKVKGKITLDLKNVSVKDVMEVTRDIYGFDYELTRTAYHVFPDAIRSKIFKLDYLAIKRAGQSKVRVSSGQVSQKSGNRNRSNNNNSFSSGNNNSNDSIRDTIPSSSIKTSSESDFWSELRFSLHAIIGKGEGRNVVVSPHSGVIVVRAMPAELRSIDRYLKTTQERMHRQVLLEARVIEVSLSDGFQSGINWAALKQTPNSSGVLAQTGIATPYEADTGIIGGGGELNPGALFNTAFGGIFTAAFNIKGNFAAFIELLQTQGDVQVLSSPQVSTLNNQKAVIKVGTDEFFITDINTNTNISSATSNTQNNVELTPFFSGVALDVIPQISDDNSITLHIHPTVVTVTEEVKDISLSEEQTLSVPLAVSSVRESDSIIRAQSGQVVIIGGLMKNKTTETEQSVPFLGDIPIIGSLFKHTRELTVKSELVILLKPTVIETSQQWAQGIKRSQKNIRNILRRTEAVE</sequence>
<dbReference type="InterPro" id="IPR004845">
    <property type="entry name" value="T2SS_GspD_CS"/>
</dbReference>
<dbReference type="GO" id="GO:0015627">
    <property type="term" value="C:type II protein secretion system complex"/>
    <property type="evidence" value="ECO:0007669"/>
    <property type="project" value="TreeGrafter"/>
</dbReference>
<feature type="domain" description="Secretin N-terminal" evidence="3">
    <location>
        <begin position="157"/>
        <end position="250"/>
    </location>
</feature>
<dbReference type="PROSITE" id="PS00875">
    <property type="entry name" value="T2SP_D"/>
    <property type="match status" value="1"/>
</dbReference>
<dbReference type="InterPro" id="IPR013358">
    <property type="entry name" value="Pilus_biogenesis_MshL"/>
</dbReference>
<dbReference type="InterPro" id="IPR001775">
    <property type="entry name" value="GspD/PilQ"/>
</dbReference>
<dbReference type="PANTHER" id="PTHR30332:SF17">
    <property type="entry name" value="TYPE IV PILIATION SYSTEM PROTEIN DR_0774-RELATED"/>
    <property type="match status" value="1"/>
</dbReference>
<dbReference type="NCBIfam" id="TIGR02519">
    <property type="entry name" value="pilus_MshL"/>
    <property type="match status" value="1"/>
</dbReference>
<dbReference type="EMBL" id="UOFR01000008">
    <property type="protein sequence ID" value="VAW90930.1"/>
    <property type="molecule type" value="Genomic_DNA"/>
</dbReference>
<dbReference type="InterPro" id="IPR050810">
    <property type="entry name" value="Bact_Secretion_Sys_Channel"/>
</dbReference>
<evidence type="ECO:0000313" key="4">
    <source>
        <dbReference type="EMBL" id="VAW90930.1"/>
    </source>
</evidence>
<dbReference type="GO" id="GO:0019867">
    <property type="term" value="C:outer membrane"/>
    <property type="evidence" value="ECO:0007669"/>
    <property type="project" value="InterPro"/>
</dbReference>
<dbReference type="PANTHER" id="PTHR30332">
    <property type="entry name" value="PROBABLE GENERAL SECRETION PATHWAY PROTEIN D"/>
    <property type="match status" value="1"/>
</dbReference>
<organism evidence="4">
    <name type="scientific">hydrothermal vent metagenome</name>
    <dbReference type="NCBI Taxonomy" id="652676"/>
    <lineage>
        <taxon>unclassified sequences</taxon>
        <taxon>metagenomes</taxon>
        <taxon>ecological metagenomes</taxon>
    </lineage>
</organism>
<proteinExistence type="predicted"/>
<feature type="region of interest" description="Disordered" evidence="1">
    <location>
        <begin position="175"/>
        <end position="219"/>
    </location>
</feature>
<dbReference type="InterPro" id="IPR011514">
    <property type="entry name" value="Secretin_N_2"/>
</dbReference>
<evidence type="ECO:0000256" key="1">
    <source>
        <dbReference type="SAM" id="MobiDB-lite"/>
    </source>
</evidence>
<dbReference type="PROSITE" id="PS51257">
    <property type="entry name" value="PROKAR_LIPOPROTEIN"/>
    <property type="match status" value="1"/>
</dbReference>
<evidence type="ECO:0000259" key="3">
    <source>
        <dbReference type="Pfam" id="PF07655"/>
    </source>
</evidence>
<accession>A0A3B0ZP28</accession>
<dbReference type="Pfam" id="PF00263">
    <property type="entry name" value="Secretin"/>
    <property type="match status" value="1"/>
</dbReference>
<name>A0A3B0ZP28_9ZZZZ</name>
<dbReference type="Pfam" id="PF07655">
    <property type="entry name" value="Secretin_N_2"/>
    <property type="match status" value="1"/>
</dbReference>